<keyword evidence="1" id="KW-0472">Membrane</keyword>
<gene>
    <name evidence="2" type="ORF">AM571_PC00202</name>
</gene>
<reference evidence="2 3" key="1">
    <citation type="submission" date="2016-09" db="EMBL/GenBank/DDBJ databases">
        <title>The complete genome sequences of Rhizobium gallicum, symbiovars gallicum and phaseoli, symbionts associated to common bean (Phaseolus vulgaris).</title>
        <authorList>
            <person name="Bustos P."/>
            <person name="Santamaria R.I."/>
            <person name="Perez-Carrascal O.M."/>
            <person name="Juarez S."/>
            <person name="Lozano L."/>
            <person name="Martinez-Flores I."/>
            <person name="Martinez-Romero E."/>
            <person name="Cevallos M."/>
            <person name="Romero D."/>
            <person name="Davila G."/>
            <person name="Gonzalez V."/>
        </authorList>
    </citation>
    <scope>NUCLEOTIDE SEQUENCE [LARGE SCALE GENOMIC DNA]</scope>
    <source>
        <strain evidence="2 3">8C-3</strain>
        <plasmid evidence="3">Plasmid prsp8c3c</plasmid>
    </source>
</reference>
<accession>A0A1L5PCV6</accession>
<organism evidence="2 3">
    <name type="scientific">Rhizobium etli 8C-3</name>
    <dbReference type="NCBI Taxonomy" id="538025"/>
    <lineage>
        <taxon>Bacteria</taxon>
        <taxon>Pseudomonadati</taxon>
        <taxon>Pseudomonadota</taxon>
        <taxon>Alphaproteobacteria</taxon>
        <taxon>Hyphomicrobiales</taxon>
        <taxon>Rhizobiaceae</taxon>
        <taxon>Rhizobium/Agrobacterium group</taxon>
        <taxon>Rhizobium</taxon>
    </lineage>
</organism>
<name>A0A1L5PCV6_RHIET</name>
<evidence type="ECO:0000313" key="2">
    <source>
        <dbReference type="EMBL" id="APO77943.1"/>
    </source>
</evidence>
<proteinExistence type="predicted"/>
<feature type="transmembrane region" description="Helical" evidence="1">
    <location>
        <begin position="42"/>
        <end position="61"/>
    </location>
</feature>
<evidence type="ECO:0000313" key="3">
    <source>
        <dbReference type="Proteomes" id="UP000185109"/>
    </source>
</evidence>
<protein>
    <submittedName>
        <fullName evidence="2">Uncharacterized protein</fullName>
    </submittedName>
</protein>
<keyword evidence="1" id="KW-1133">Transmembrane helix</keyword>
<geneLocation type="plasmid" evidence="3">
    <name>prsp8c3c</name>
</geneLocation>
<keyword evidence="2" id="KW-0614">Plasmid</keyword>
<dbReference type="AlphaFoldDB" id="A0A1L5PCV6"/>
<keyword evidence="1" id="KW-0812">Transmembrane</keyword>
<sequence length="80" mass="8757">MDFHILVAAHMRCRRHPPRMSAAAEDQYYGDKSILLRPSVRLLAPIAVTAGMILLLVGLSGQEALPCPSEPAMLYCDPLP</sequence>
<evidence type="ECO:0000256" key="1">
    <source>
        <dbReference type="SAM" id="Phobius"/>
    </source>
</evidence>
<dbReference type="Proteomes" id="UP000185109">
    <property type="component" value="Plasmid pRsp8C3c"/>
</dbReference>
<dbReference type="EMBL" id="CP017244">
    <property type="protein sequence ID" value="APO77943.1"/>
    <property type="molecule type" value="Genomic_DNA"/>
</dbReference>